<feature type="region of interest" description="Disordered" evidence="2">
    <location>
        <begin position="15"/>
        <end position="41"/>
    </location>
</feature>
<dbReference type="VEuPathDB" id="TriTrypDB:LdBPK_361880.1"/>
<gene>
    <name evidence="3" type="ORF">LdCL_360024300</name>
</gene>
<dbReference type="VEuPathDB" id="TriTrypDB:LdCL_360024300"/>
<feature type="coiled-coil region" evidence="1">
    <location>
        <begin position="256"/>
        <end position="336"/>
    </location>
</feature>
<evidence type="ECO:0000256" key="2">
    <source>
        <dbReference type="SAM" id="MobiDB-lite"/>
    </source>
</evidence>
<protein>
    <submittedName>
        <fullName evidence="3">Uncharacterized protein</fullName>
    </submittedName>
</protein>
<keyword evidence="4" id="KW-1185">Reference proteome</keyword>
<organism evidence="3 4">
    <name type="scientific">Leishmania donovani</name>
    <dbReference type="NCBI Taxonomy" id="5661"/>
    <lineage>
        <taxon>Eukaryota</taxon>
        <taxon>Discoba</taxon>
        <taxon>Euglenozoa</taxon>
        <taxon>Kinetoplastea</taxon>
        <taxon>Metakinetoplastina</taxon>
        <taxon>Trypanosomatida</taxon>
        <taxon>Trypanosomatidae</taxon>
        <taxon>Leishmaniinae</taxon>
        <taxon>Leishmania</taxon>
    </lineage>
</organism>
<accession>A0A3S5H822</accession>
<evidence type="ECO:0000256" key="1">
    <source>
        <dbReference type="SAM" id="Coils"/>
    </source>
</evidence>
<dbReference type="AlphaFoldDB" id="A0A3S5H822"/>
<name>A0A3S5H822_LEIDO</name>
<keyword evidence="1" id="KW-0175">Coiled coil</keyword>
<proteinExistence type="predicted"/>
<reference evidence="3 4" key="1">
    <citation type="journal article" date="2018" name="Sci. Rep.">
        <title>A complete Leishmania donovani reference genome identifies novel genetic variations associated with virulence.</title>
        <authorList>
            <person name="Lypaczewski P."/>
            <person name="Hoshizaki J."/>
            <person name="Zhang W.-W."/>
            <person name="McCall L.-I."/>
            <person name="Torcivia-Rodriguez J."/>
            <person name="Simonyan V."/>
            <person name="Kaur A."/>
            <person name="Dewar K."/>
            <person name="Matlashewski G."/>
        </authorList>
    </citation>
    <scope>NUCLEOTIDE SEQUENCE [LARGE SCALE GENOMIC DNA]</scope>
    <source>
        <strain evidence="3 4">LdCL</strain>
    </source>
</reference>
<dbReference type="OrthoDB" id="264519at2759"/>
<evidence type="ECO:0000313" key="3">
    <source>
        <dbReference type="EMBL" id="AYU83533.1"/>
    </source>
</evidence>
<dbReference type="EMBL" id="CP029535">
    <property type="protein sequence ID" value="AYU83533.1"/>
    <property type="molecule type" value="Genomic_DNA"/>
</dbReference>
<evidence type="ECO:0000313" key="4">
    <source>
        <dbReference type="Proteomes" id="UP000274082"/>
    </source>
</evidence>
<sequence>MCAAFPSFHVSLPRRTSLPMAGKPRSLGSSPVSGSAPPEHRASAITVRTHADEHLPLCVVQASNAPSSSAGASSPPLKAFLVNPACAASATAIVPENVAEAQRRWHADMHEVEAYLNALDSARADSAKAGLYHRAQQCMQRMEKIIRLLAKRISREANTMAERARQALTEQQRLLQRNFRKSWKTKMLVYEENASAMLAAAEQHHYAERVREDARAHEELRSARAGGSVAHSWSSKVQHLQSELQMYLRQHRYREAERVQAQLSRFEKQEQQAQQRNITHLQEQRLQAMRVKQEEQLAKIKAAHQQEKQEIARTCRAELDAMTRQHEAALQAVEERRLFLHERVQAILKAYNDADALDPRATGLKLIRISQLLWTSREVQQPSEHI</sequence>
<dbReference type="VEuPathDB" id="TriTrypDB:LDHU3_36.2440"/>
<dbReference type="Proteomes" id="UP000274082">
    <property type="component" value="Chromosome 36"/>
</dbReference>